<feature type="region of interest" description="Disordered" evidence="4">
    <location>
        <begin position="156"/>
        <end position="194"/>
    </location>
</feature>
<dbReference type="InterPro" id="IPR008580">
    <property type="entry name" value="PPPDE_dom"/>
</dbReference>
<evidence type="ECO:0000256" key="3">
    <source>
        <dbReference type="ARBA" id="ARBA00022801"/>
    </source>
</evidence>
<sequence>MEFKPVKLFIYDISKGMARAMSQGFLGKHIEGIWHTAIVIFGREYFYGGGGIESCPPGGTILGAPDTIHDLGETQVNYSLYLDYLTALGGDTFSSEKYHLFDHNCNTFTNEVAQFLTGQCIPSQITSLPKEVLDTPLGQMIKPMIDAMQVTPVGGQPIGMPQQAAQQQETNKGTEAHGGTDPKSDARTPAAQTGHAVLPSEVYDRTAARMEAANIASQYIGDRAFSALQDDPETYRGFEVSQSSLVLFKEVDVEIQVSRLKSSLPDNFLSMEEIKWLDQITEYLLAEPRTKDRPAMESVPIIDKMLMESGLASQELVIVVDILQAMALRSELLDSLTTGHTLMKWINQVSMSSQSYCEELLLSLTRMLCNVCHCRKGFGWSTSTADWLLDSRNTCNGRIINRLLVSNLLSGSVKLCEAAASCMHNLGQYKLFDDTAVELGSALLQCLNGDLDENTSYYALSALYHCMECGEVACLTNMLGLDLGKYVNKSDRVRKVCADIDEVCKD</sequence>
<dbReference type="GeneID" id="100372444"/>
<dbReference type="InterPro" id="IPR042266">
    <property type="entry name" value="PPPDE_sf"/>
</dbReference>
<dbReference type="Proteomes" id="UP000694865">
    <property type="component" value="Unplaced"/>
</dbReference>
<reference evidence="7" key="1">
    <citation type="submission" date="2025-08" db="UniProtKB">
        <authorList>
            <consortium name="RefSeq"/>
        </authorList>
    </citation>
    <scope>IDENTIFICATION</scope>
    <source>
        <tissue evidence="7">Testes</tissue>
    </source>
</reference>
<accession>A0ABM0H032</accession>
<dbReference type="PROSITE" id="PS51858">
    <property type="entry name" value="PPPDE"/>
    <property type="match status" value="1"/>
</dbReference>
<comment type="similarity">
    <text evidence="1">Belongs to the DeSI family.</text>
</comment>
<dbReference type="Pfam" id="PF05903">
    <property type="entry name" value="Peptidase_C97"/>
    <property type="match status" value="1"/>
</dbReference>
<evidence type="ECO:0000256" key="2">
    <source>
        <dbReference type="ARBA" id="ARBA00022670"/>
    </source>
</evidence>
<dbReference type="RefSeq" id="XP_002741232.1">
    <property type="nucleotide sequence ID" value="XM_002741186.2"/>
</dbReference>
<evidence type="ECO:0000256" key="1">
    <source>
        <dbReference type="ARBA" id="ARBA00008140"/>
    </source>
</evidence>
<evidence type="ECO:0000259" key="5">
    <source>
        <dbReference type="PROSITE" id="PS51858"/>
    </source>
</evidence>
<keyword evidence="2" id="KW-0645">Protease</keyword>
<name>A0ABM0H032_SACKO</name>
<proteinExistence type="inferred from homology"/>
<feature type="domain" description="PPPDE" evidence="5">
    <location>
        <begin position="4"/>
        <end position="146"/>
    </location>
</feature>
<feature type="compositionally biased region" description="Basic and acidic residues" evidence="4">
    <location>
        <begin position="172"/>
        <end position="186"/>
    </location>
</feature>
<dbReference type="PANTHER" id="PTHR12378">
    <property type="entry name" value="DESUMOYLATING ISOPEPTIDASE"/>
    <property type="match status" value="1"/>
</dbReference>
<dbReference type="Gene3D" id="1.25.10.10">
    <property type="entry name" value="Leucine-rich Repeat Variant"/>
    <property type="match status" value="1"/>
</dbReference>
<protein>
    <submittedName>
        <fullName evidence="7">Uncharacterized protein LOC100372444</fullName>
    </submittedName>
</protein>
<keyword evidence="3" id="KW-0378">Hydrolase</keyword>
<dbReference type="PANTHER" id="PTHR12378:SF7">
    <property type="entry name" value="DESUMOYLATING ISOPEPTIDASE 1"/>
    <property type="match status" value="1"/>
</dbReference>
<evidence type="ECO:0000256" key="4">
    <source>
        <dbReference type="SAM" id="MobiDB-lite"/>
    </source>
</evidence>
<organism evidence="6 7">
    <name type="scientific">Saccoglossus kowalevskii</name>
    <name type="common">Acorn worm</name>
    <dbReference type="NCBI Taxonomy" id="10224"/>
    <lineage>
        <taxon>Eukaryota</taxon>
        <taxon>Metazoa</taxon>
        <taxon>Hemichordata</taxon>
        <taxon>Enteropneusta</taxon>
        <taxon>Harrimaniidae</taxon>
        <taxon>Saccoglossus</taxon>
    </lineage>
</organism>
<evidence type="ECO:0000313" key="6">
    <source>
        <dbReference type="Proteomes" id="UP000694865"/>
    </source>
</evidence>
<gene>
    <name evidence="7" type="primary">LOC100372444</name>
</gene>
<evidence type="ECO:0000313" key="7">
    <source>
        <dbReference type="RefSeq" id="XP_002741232.1"/>
    </source>
</evidence>
<dbReference type="InterPro" id="IPR011989">
    <property type="entry name" value="ARM-like"/>
</dbReference>
<dbReference type="SMART" id="SM01179">
    <property type="entry name" value="DUF862"/>
    <property type="match status" value="1"/>
</dbReference>
<keyword evidence="6" id="KW-1185">Reference proteome</keyword>
<dbReference type="Gene3D" id="3.90.1720.30">
    <property type="entry name" value="PPPDE domains"/>
    <property type="match status" value="1"/>
</dbReference>